<evidence type="ECO:0000259" key="3">
    <source>
        <dbReference type="PROSITE" id="PS50240"/>
    </source>
</evidence>
<organism evidence="4 5">
    <name type="scientific">Cherax quadricarinatus</name>
    <name type="common">Australian red claw crayfish</name>
    <dbReference type="NCBI Taxonomy" id="27406"/>
    <lineage>
        <taxon>Eukaryota</taxon>
        <taxon>Metazoa</taxon>
        <taxon>Ecdysozoa</taxon>
        <taxon>Arthropoda</taxon>
        <taxon>Crustacea</taxon>
        <taxon>Multicrustacea</taxon>
        <taxon>Malacostraca</taxon>
        <taxon>Eumalacostraca</taxon>
        <taxon>Eucarida</taxon>
        <taxon>Decapoda</taxon>
        <taxon>Pleocyemata</taxon>
        <taxon>Astacidea</taxon>
        <taxon>Parastacoidea</taxon>
        <taxon>Parastacidae</taxon>
        <taxon>Cherax</taxon>
    </lineage>
</organism>
<dbReference type="SUPFAM" id="SSF50494">
    <property type="entry name" value="Trypsin-like serine proteases"/>
    <property type="match status" value="1"/>
</dbReference>
<comment type="similarity">
    <text evidence="2">Belongs to the peptidase S1 family. CLIP subfamily.</text>
</comment>
<dbReference type="GO" id="GO:0006508">
    <property type="term" value="P:proteolysis"/>
    <property type="evidence" value="ECO:0007669"/>
    <property type="project" value="InterPro"/>
</dbReference>
<dbReference type="InterPro" id="IPR001314">
    <property type="entry name" value="Peptidase_S1A"/>
</dbReference>
<dbReference type="InterPro" id="IPR051487">
    <property type="entry name" value="Ser/Thr_Proteases_Immune/Dev"/>
</dbReference>
<dbReference type="PANTHER" id="PTHR24256">
    <property type="entry name" value="TRYPTASE-RELATED"/>
    <property type="match status" value="1"/>
</dbReference>
<gene>
    <name evidence="4" type="ORF">OTU49_000418</name>
</gene>
<keyword evidence="5" id="KW-1185">Reference proteome</keyword>
<dbReference type="Pfam" id="PF00089">
    <property type="entry name" value="Trypsin"/>
    <property type="match status" value="1"/>
</dbReference>
<reference evidence="4 5" key="1">
    <citation type="journal article" date="2024" name="BMC Genomics">
        <title>Genome assembly of redclaw crayfish (Cherax quadricarinatus) provides insights into its immune adaptation and hypoxia tolerance.</title>
        <authorList>
            <person name="Liu Z."/>
            <person name="Zheng J."/>
            <person name="Li H."/>
            <person name="Fang K."/>
            <person name="Wang S."/>
            <person name="He J."/>
            <person name="Zhou D."/>
            <person name="Weng S."/>
            <person name="Chi M."/>
            <person name="Gu Z."/>
            <person name="He J."/>
            <person name="Li F."/>
            <person name="Wang M."/>
        </authorList>
    </citation>
    <scope>NUCLEOTIDE SEQUENCE [LARGE SCALE GENOMIC DNA]</scope>
    <source>
        <strain evidence="4">ZL_2023a</strain>
    </source>
</reference>
<accession>A0AAW0Y101</accession>
<dbReference type="Proteomes" id="UP001445076">
    <property type="component" value="Unassembled WGS sequence"/>
</dbReference>
<dbReference type="EMBL" id="JARKIK010000020">
    <property type="protein sequence ID" value="KAK8745041.1"/>
    <property type="molecule type" value="Genomic_DNA"/>
</dbReference>
<proteinExistence type="inferred from homology"/>
<comment type="caution">
    <text evidence="4">The sequence shown here is derived from an EMBL/GenBank/DDBJ whole genome shotgun (WGS) entry which is preliminary data.</text>
</comment>
<sequence>FTPSKVTVHPDFNKRGLVSDDIAVIKLDRPVKVSTAVRPICLPAAGQEPPARAVVAGWGVTQNGNSSDVLQRVVLPFANATVCNPHYGNKLVKEQVCYGGASSKDSCYGDSGGPLFSSSG</sequence>
<feature type="non-terminal residue" evidence="4">
    <location>
        <position position="120"/>
    </location>
</feature>
<dbReference type="InterPro" id="IPR001254">
    <property type="entry name" value="Trypsin_dom"/>
</dbReference>
<dbReference type="PROSITE" id="PS50240">
    <property type="entry name" value="TRYPSIN_DOM"/>
    <property type="match status" value="1"/>
</dbReference>
<evidence type="ECO:0000313" key="5">
    <source>
        <dbReference type="Proteomes" id="UP001445076"/>
    </source>
</evidence>
<evidence type="ECO:0000313" key="4">
    <source>
        <dbReference type="EMBL" id="KAK8745041.1"/>
    </source>
</evidence>
<evidence type="ECO:0000256" key="2">
    <source>
        <dbReference type="ARBA" id="ARBA00024195"/>
    </source>
</evidence>
<feature type="non-terminal residue" evidence="4">
    <location>
        <position position="1"/>
    </location>
</feature>
<dbReference type="PRINTS" id="PR00722">
    <property type="entry name" value="CHYMOTRYPSIN"/>
</dbReference>
<dbReference type="AlphaFoldDB" id="A0AAW0Y101"/>
<evidence type="ECO:0000256" key="1">
    <source>
        <dbReference type="ARBA" id="ARBA00023157"/>
    </source>
</evidence>
<dbReference type="PROSITE" id="PS00135">
    <property type="entry name" value="TRYPSIN_SER"/>
    <property type="match status" value="1"/>
</dbReference>
<dbReference type="SMART" id="SM00020">
    <property type="entry name" value="Tryp_SPc"/>
    <property type="match status" value="1"/>
</dbReference>
<dbReference type="InterPro" id="IPR009003">
    <property type="entry name" value="Peptidase_S1_PA"/>
</dbReference>
<feature type="domain" description="Peptidase S1" evidence="3">
    <location>
        <begin position="1"/>
        <end position="120"/>
    </location>
</feature>
<dbReference type="InterPro" id="IPR033116">
    <property type="entry name" value="TRYPSIN_SER"/>
</dbReference>
<name>A0AAW0Y101_CHEQU</name>
<dbReference type="GO" id="GO:0004252">
    <property type="term" value="F:serine-type endopeptidase activity"/>
    <property type="evidence" value="ECO:0007669"/>
    <property type="project" value="InterPro"/>
</dbReference>
<dbReference type="Gene3D" id="2.40.10.10">
    <property type="entry name" value="Trypsin-like serine proteases"/>
    <property type="match status" value="2"/>
</dbReference>
<dbReference type="InterPro" id="IPR043504">
    <property type="entry name" value="Peptidase_S1_PA_chymotrypsin"/>
</dbReference>
<keyword evidence="1" id="KW-1015">Disulfide bond</keyword>
<protein>
    <recommendedName>
        <fullName evidence="3">Peptidase S1 domain-containing protein</fullName>
    </recommendedName>
</protein>